<keyword evidence="1" id="KW-1133">Transmembrane helix</keyword>
<dbReference type="GO" id="GO:0042910">
    <property type="term" value="F:xenobiotic transmembrane transporter activity"/>
    <property type="evidence" value="ECO:0007669"/>
    <property type="project" value="TreeGrafter"/>
</dbReference>
<dbReference type="GO" id="GO:0005886">
    <property type="term" value="C:plasma membrane"/>
    <property type="evidence" value="ECO:0007669"/>
    <property type="project" value="TreeGrafter"/>
</dbReference>
<dbReference type="PANTHER" id="PTHR32063">
    <property type="match status" value="1"/>
</dbReference>
<dbReference type="AlphaFoldDB" id="A0A1V4SVL4"/>
<keyword evidence="1" id="KW-0472">Membrane</keyword>
<keyword evidence="1" id="KW-0812">Transmembrane</keyword>
<accession>A0A1V4SVL4</accession>
<feature type="transmembrane region" description="Helical" evidence="1">
    <location>
        <begin position="384"/>
        <end position="411"/>
    </location>
</feature>
<name>A0A1V4SVL4_9CLOT</name>
<proteinExistence type="predicted"/>
<feature type="transmembrane region" description="Helical" evidence="1">
    <location>
        <begin position="932"/>
        <end position="951"/>
    </location>
</feature>
<dbReference type="Gene3D" id="1.20.1640.10">
    <property type="entry name" value="Multidrug efflux transporter AcrB transmembrane domain"/>
    <property type="match status" value="2"/>
</dbReference>
<dbReference type="SUPFAM" id="SSF82866">
    <property type="entry name" value="Multidrug efflux transporter AcrB transmembrane domain"/>
    <property type="match status" value="2"/>
</dbReference>
<feature type="transmembrane region" description="Helical" evidence="1">
    <location>
        <begin position="888"/>
        <end position="911"/>
    </location>
</feature>
<evidence type="ECO:0000313" key="2">
    <source>
        <dbReference type="EMBL" id="OPX48019.1"/>
    </source>
</evidence>
<dbReference type="Pfam" id="PF00873">
    <property type="entry name" value="ACR_tran"/>
    <property type="match status" value="1"/>
</dbReference>
<dbReference type="InterPro" id="IPR001036">
    <property type="entry name" value="Acrflvin-R"/>
</dbReference>
<dbReference type="RefSeq" id="WP_080022768.1">
    <property type="nucleotide sequence ID" value="NZ_LTAY01000037.1"/>
</dbReference>
<dbReference type="Gene3D" id="3.30.2090.10">
    <property type="entry name" value="Multidrug efflux transporter AcrB TolC docking domain, DN and DC subdomains"/>
    <property type="match status" value="2"/>
</dbReference>
<feature type="transmembrane region" description="Helical" evidence="1">
    <location>
        <begin position="521"/>
        <end position="541"/>
    </location>
</feature>
<feature type="transmembrane region" description="Helical" evidence="1">
    <location>
        <begin position="358"/>
        <end position="378"/>
    </location>
</feature>
<feature type="transmembrane region" description="Helical" evidence="1">
    <location>
        <begin position="461"/>
        <end position="484"/>
    </location>
</feature>
<evidence type="ECO:0000313" key="3">
    <source>
        <dbReference type="Proteomes" id="UP000191448"/>
    </source>
</evidence>
<feature type="transmembrane region" description="Helical" evidence="1">
    <location>
        <begin position="830"/>
        <end position="848"/>
    </location>
</feature>
<feature type="transmembrane region" description="Helical" evidence="1">
    <location>
        <begin position="963"/>
        <end position="989"/>
    </location>
</feature>
<dbReference type="Gene3D" id="3.30.70.1320">
    <property type="entry name" value="Multidrug efflux transporter AcrB pore domain like"/>
    <property type="match status" value="1"/>
</dbReference>
<dbReference type="OrthoDB" id="9757876at2"/>
<feature type="transmembrane region" description="Helical" evidence="1">
    <location>
        <begin position="860"/>
        <end position="882"/>
    </location>
</feature>
<dbReference type="PRINTS" id="PR00702">
    <property type="entry name" value="ACRIFLAVINRP"/>
</dbReference>
<dbReference type="InterPro" id="IPR027463">
    <property type="entry name" value="AcrB_DN_DC_subdom"/>
</dbReference>
<sequence>MKISEFSIKRPITVFMGIVALLIFGIVSYSRLNLDMLPTMDVPIILVNTQYIGAGPTDVEGEVTKPLENVISTVSNVENVKSISREGMSTIIIQFADGTDMNFASLELREKVDMIKEALPKEIIQPMIMQMDPSMMPIMNLGVSFKGDRNDKIGNFADEVLKNSIESVEGVASVDISGNVKKGIKIEVDNDKLSSNGINIQSLIAAIKSENVNIPIGSIVEGDYGVLVRTSNSIKNLDDIKNIRIKTNSGEVVKLSDIANISYEDKKEESFSKIDGNDALILTIQKESTANTVDVSRKINKKLEELKEKNSDLEVIKIIDQGEIIEYMVSAVKKNAVIGGILAIIVLLLFLKDIRTTIIMGISIPISIVWTFVMVYFSGLTLNMISLGGIALGIGMLVDNSIVVIESIYRYKKLGYNNSEAALYGTKEVSKAIIASTITSICVFLPIVFVQGIAADIFKEMALTVTFSLISSLIVSFTLVPVLASKLLKNDSLNKENKTVEKLKKLYEKALIYSLDKRKNIIGLVILFIILGGIAFSGVGIEFFPTSDQGIVNVKLETPNGTLNNILKEESLKLANEVKEVDGVANVSLKGKDNTANMSILLDKNRKKSDKEIARDIRKVISDVPGLKVEVSTGGTQMSQSSPISISVKGADFNVLEEISNEVLKRMETISGIENIKSTNSDKAEEIKISIDKEKSAKYGLNALTISQSISGYFKNTRVMNLRIDDSNYEVYISPISNKNPDLESLKEVTVTSITGSKIPLLQICKIERGEGFSEIYRTDGLREVTISAGLDGKPLNEAVKEIKNSLNDYNIPQGYEIVYGGEIEQMKDAFSQMALALILAVLLVYMVMAAQFESLINPFIIMFTVPLAFIGAIFVLFYTGVTISIPAMIGFVMLTGIIVNNGIVLIDFINKEKEKGIETRQAIINSGKTRLQPILMTALTTIIGLLPMALGIGEGNEIQLPLAMTVIGGLTIGTLLTLIVIPVVYSIFDQIAKKFKRKK</sequence>
<feature type="transmembrane region" description="Helical" evidence="1">
    <location>
        <begin position="335"/>
        <end position="351"/>
    </location>
</feature>
<feature type="transmembrane region" description="Helical" evidence="1">
    <location>
        <begin position="432"/>
        <end position="455"/>
    </location>
</feature>
<feature type="transmembrane region" description="Helical" evidence="1">
    <location>
        <begin position="12"/>
        <end position="30"/>
    </location>
</feature>
<evidence type="ECO:0000256" key="1">
    <source>
        <dbReference type="SAM" id="Phobius"/>
    </source>
</evidence>
<dbReference type="Gene3D" id="3.30.70.1440">
    <property type="entry name" value="Multidrug efflux transporter AcrB pore domain"/>
    <property type="match status" value="1"/>
</dbReference>
<dbReference type="SUPFAM" id="SSF82693">
    <property type="entry name" value="Multidrug efflux transporter AcrB pore domain, PN1, PN2, PC1 and PC2 subdomains"/>
    <property type="match status" value="2"/>
</dbReference>
<dbReference type="EMBL" id="LTAY01000037">
    <property type="protein sequence ID" value="OPX48019.1"/>
    <property type="molecule type" value="Genomic_DNA"/>
</dbReference>
<reference evidence="2 3" key="1">
    <citation type="submission" date="2016-02" db="EMBL/GenBank/DDBJ databases">
        <title>Genome sequence of Clostridium thermobutyricum DSM 4928.</title>
        <authorList>
            <person name="Poehlein A."/>
            <person name="Daniel R."/>
        </authorList>
    </citation>
    <scope>NUCLEOTIDE SEQUENCE [LARGE SCALE GENOMIC DNA]</scope>
    <source>
        <strain evidence="2 3">DSM 4928</strain>
    </source>
</reference>
<organism evidence="2 3">
    <name type="scientific">Clostridium thermobutyricum DSM 4928</name>
    <dbReference type="NCBI Taxonomy" id="1121339"/>
    <lineage>
        <taxon>Bacteria</taxon>
        <taxon>Bacillati</taxon>
        <taxon>Bacillota</taxon>
        <taxon>Clostridia</taxon>
        <taxon>Eubacteriales</taxon>
        <taxon>Clostridiaceae</taxon>
        <taxon>Clostridium</taxon>
    </lineage>
</organism>
<dbReference type="Gene3D" id="3.30.70.1430">
    <property type="entry name" value="Multidrug efflux transporter AcrB pore domain"/>
    <property type="match status" value="2"/>
</dbReference>
<dbReference type="PANTHER" id="PTHR32063:SF0">
    <property type="entry name" value="SWARMING MOTILITY PROTEIN SWRC"/>
    <property type="match status" value="1"/>
</dbReference>
<dbReference type="Proteomes" id="UP000191448">
    <property type="component" value="Unassembled WGS sequence"/>
</dbReference>
<comment type="caution">
    <text evidence="2">The sequence shown here is derived from an EMBL/GenBank/DDBJ whole genome shotgun (WGS) entry which is preliminary data.</text>
</comment>
<protein>
    <submittedName>
        <fullName evidence="2">Swarming motility protein SwrC</fullName>
    </submittedName>
</protein>
<gene>
    <name evidence="2" type="primary">swrC</name>
    <name evidence="2" type="ORF">CLTHE_15910</name>
</gene>
<dbReference type="SUPFAM" id="SSF82714">
    <property type="entry name" value="Multidrug efflux transporter AcrB TolC docking domain, DN and DC subdomains"/>
    <property type="match status" value="2"/>
</dbReference>